<comment type="similarity">
    <text evidence="1">Belongs to the ATP-dependent AMP-binding enzyme family.</text>
</comment>
<dbReference type="PANTHER" id="PTHR43201:SF5">
    <property type="entry name" value="MEDIUM-CHAIN ACYL-COA LIGASE ACSF2, MITOCHONDRIAL"/>
    <property type="match status" value="1"/>
</dbReference>
<dbReference type="GO" id="GO:0006631">
    <property type="term" value="P:fatty acid metabolic process"/>
    <property type="evidence" value="ECO:0007669"/>
    <property type="project" value="TreeGrafter"/>
</dbReference>
<evidence type="ECO:0000256" key="2">
    <source>
        <dbReference type="ARBA" id="ARBA00022598"/>
    </source>
</evidence>
<feature type="domain" description="AMP-binding enzyme C-terminal" evidence="3">
    <location>
        <begin position="2"/>
        <end position="71"/>
    </location>
</feature>
<gene>
    <name evidence="4" type="ORF">F4Y60_13425</name>
</gene>
<keyword evidence="2" id="KW-0436">Ligase</keyword>
<evidence type="ECO:0000313" key="4">
    <source>
        <dbReference type="EMBL" id="MXY35056.1"/>
    </source>
</evidence>
<proteinExistence type="inferred from homology"/>
<dbReference type="InterPro" id="IPR025110">
    <property type="entry name" value="AMP-bd_C"/>
</dbReference>
<accession>A0A6B0Y7F5</accession>
<dbReference type="SUPFAM" id="SSF56801">
    <property type="entry name" value="Acetyl-CoA synthetase-like"/>
    <property type="match status" value="1"/>
</dbReference>
<reference evidence="4" key="1">
    <citation type="submission" date="2019-09" db="EMBL/GenBank/DDBJ databases">
        <title>Characterisation of the sponge microbiome using genome-centric metagenomics.</title>
        <authorList>
            <person name="Engelberts J.P."/>
            <person name="Robbins S.J."/>
            <person name="De Goeij J.M."/>
            <person name="Aranda M."/>
            <person name="Bell S.C."/>
            <person name="Webster N.S."/>
        </authorList>
    </citation>
    <scope>NUCLEOTIDE SEQUENCE</scope>
    <source>
        <strain evidence="4">SB0664_bin_43</strain>
    </source>
</reference>
<evidence type="ECO:0000256" key="1">
    <source>
        <dbReference type="ARBA" id="ARBA00006432"/>
    </source>
</evidence>
<dbReference type="Pfam" id="PF13193">
    <property type="entry name" value="AMP-binding_C"/>
    <property type="match status" value="1"/>
</dbReference>
<feature type="non-terminal residue" evidence="4">
    <location>
        <position position="1"/>
    </location>
</feature>
<dbReference type="PANTHER" id="PTHR43201">
    <property type="entry name" value="ACYL-COA SYNTHETASE"/>
    <property type="match status" value="1"/>
</dbReference>
<comment type="caution">
    <text evidence="4">The sequence shown here is derived from an EMBL/GenBank/DDBJ whole genome shotgun (WGS) entry which is preliminary data.</text>
</comment>
<dbReference type="Gene3D" id="3.30.300.30">
    <property type="match status" value="1"/>
</dbReference>
<organism evidence="4">
    <name type="scientific">Boseongicola sp. SB0664_bin_43</name>
    <dbReference type="NCBI Taxonomy" id="2604844"/>
    <lineage>
        <taxon>Bacteria</taxon>
        <taxon>Pseudomonadati</taxon>
        <taxon>Pseudomonadota</taxon>
        <taxon>Alphaproteobacteria</taxon>
        <taxon>Rhodobacterales</taxon>
        <taxon>Paracoccaceae</taxon>
        <taxon>Boseongicola</taxon>
    </lineage>
</organism>
<evidence type="ECO:0000259" key="3">
    <source>
        <dbReference type="Pfam" id="PF13193"/>
    </source>
</evidence>
<name>A0A6B0Y7F5_9RHOB</name>
<sequence>AVPGVRDVAAIGLPDAKWGERVHAIVALDHGARASEAELIEGCADRIARFKRPRGVTFVRDADIPRTATGKIQHGLLKEKFQSGALQERQMAGMDE</sequence>
<dbReference type="EMBL" id="VXRY01000551">
    <property type="protein sequence ID" value="MXY35056.1"/>
    <property type="molecule type" value="Genomic_DNA"/>
</dbReference>
<protein>
    <submittedName>
        <fullName evidence="4">AMP-dependent synthetase</fullName>
    </submittedName>
</protein>
<dbReference type="AlphaFoldDB" id="A0A6B0Y7F5"/>
<dbReference type="InterPro" id="IPR045851">
    <property type="entry name" value="AMP-bd_C_sf"/>
</dbReference>
<dbReference type="GO" id="GO:0031956">
    <property type="term" value="F:medium-chain fatty acid-CoA ligase activity"/>
    <property type="evidence" value="ECO:0007669"/>
    <property type="project" value="TreeGrafter"/>
</dbReference>